<feature type="transmembrane region" description="Helical" evidence="1">
    <location>
        <begin position="7"/>
        <end position="28"/>
    </location>
</feature>
<organism evidence="2 3">
    <name type="scientific">Candidatus Methylophosphatis roskildensis</name>
    <dbReference type="NCBI Taxonomy" id="2899263"/>
    <lineage>
        <taxon>Bacteria</taxon>
        <taxon>Pseudomonadati</taxon>
        <taxon>Pseudomonadota</taxon>
        <taxon>Betaproteobacteria</taxon>
        <taxon>Nitrosomonadales</taxon>
        <taxon>Sterolibacteriaceae</taxon>
        <taxon>Candidatus Methylophosphatis</taxon>
    </lineage>
</organism>
<sequence length="129" mass="13530">MTAVKAGIAYFALVFAAGFVLGAARVSWVVPRLGVRTAELLEMPVMLMVILFAARFVVRRFALPPRAGPRLGAGIVALALLLGAEFTLVLGLQGLTLADYAASRDPVAGTVYALMLGVFAAMPLLVDRG</sequence>
<proteinExistence type="predicted"/>
<evidence type="ECO:0000313" key="2">
    <source>
        <dbReference type="EMBL" id="MBK6972896.1"/>
    </source>
</evidence>
<feature type="transmembrane region" description="Helical" evidence="1">
    <location>
        <begin position="70"/>
        <end position="95"/>
    </location>
</feature>
<gene>
    <name evidence="2" type="ORF">IPH26_08025</name>
</gene>
<keyword evidence="1" id="KW-0472">Membrane</keyword>
<evidence type="ECO:0000313" key="3">
    <source>
        <dbReference type="Proteomes" id="UP000807785"/>
    </source>
</evidence>
<accession>A0A9D7HQX9</accession>
<dbReference type="Proteomes" id="UP000807785">
    <property type="component" value="Unassembled WGS sequence"/>
</dbReference>
<evidence type="ECO:0000256" key="1">
    <source>
        <dbReference type="SAM" id="Phobius"/>
    </source>
</evidence>
<reference evidence="2" key="1">
    <citation type="submission" date="2020-10" db="EMBL/GenBank/DDBJ databases">
        <title>Connecting structure to function with the recovery of over 1000 high-quality activated sludge metagenome-assembled genomes encoding full-length rRNA genes using long-read sequencing.</title>
        <authorList>
            <person name="Singleton C.M."/>
            <person name="Petriglieri F."/>
            <person name="Kristensen J.M."/>
            <person name="Kirkegaard R.H."/>
            <person name="Michaelsen T.Y."/>
            <person name="Andersen M.H."/>
            <person name="Karst S.M."/>
            <person name="Dueholm M.S."/>
            <person name="Nielsen P.H."/>
            <person name="Albertsen M."/>
        </authorList>
    </citation>
    <scope>NUCLEOTIDE SEQUENCE</scope>
    <source>
        <strain evidence="2">Bjer_18-Q3-R1-45_BAT3C.347</strain>
    </source>
</reference>
<feature type="transmembrane region" description="Helical" evidence="1">
    <location>
        <begin position="40"/>
        <end position="58"/>
    </location>
</feature>
<keyword evidence="1" id="KW-1133">Transmembrane helix</keyword>
<feature type="transmembrane region" description="Helical" evidence="1">
    <location>
        <begin position="107"/>
        <end position="126"/>
    </location>
</feature>
<comment type="caution">
    <text evidence="2">The sequence shown here is derived from an EMBL/GenBank/DDBJ whole genome shotgun (WGS) entry which is preliminary data.</text>
</comment>
<protein>
    <submittedName>
        <fullName evidence="2">Uncharacterized protein</fullName>
    </submittedName>
</protein>
<dbReference type="EMBL" id="JADJEV010000003">
    <property type="protein sequence ID" value="MBK6972896.1"/>
    <property type="molecule type" value="Genomic_DNA"/>
</dbReference>
<name>A0A9D7HQX9_9PROT</name>
<keyword evidence="1" id="KW-0812">Transmembrane</keyword>
<dbReference type="AlphaFoldDB" id="A0A9D7HQX9"/>